<evidence type="ECO:0000313" key="6">
    <source>
        <dbReference type="EMBL" id="EET86447.1"/>
    </source>
</evidence>
<evidence type="ECO:0000259" key="5">
    <source>
        <dbReference type="PROSITE" id="PS51099"/>
    </source>
</evidence>
<dbReference type="InterPro" id="IPR050661">
    <property type="entry name" value="BglG_antiterminators"/>
</dbReference>
<comment type="caution">
    <text evidence="6">The sequence shown here is derived from an EMBL/GenBank/DDBJ whole genome shotgun (WGS) entry which is preliminary data.</text>
</comment>
<dbReference type="CDD" id="cd00211">
    <property type="entry name" value="PTS_IIA_fru"/>
    <property type="match status" value="1"/>
</dbReference>
<sequence>MSYVCLHFGAALEKMNKGFTTKKRVIVVCSTGIGTSKLLASKLKNNYEDIEIVDVLSYNEFVSRNTYDIDYVISTVAIKEANVPIIVVNPLINNDDKIKLSKIFNPKIRRNEEDIDAIMKIISSNCIIKDVNKLREQLVKHLIGDYKEKTLHIYDLLNEKLILTQGEFSCAKEAIKYCGKLLLNNGIVNENYVNSLVKSIDRKGKNGPYIVISDGIALPHSRPEDGALDTGFSIITLKKPLNFGHKNHDPVKVIITFATKDNKSHLKALEEIITIFNHRENLRLLLKCKNEKDFMRSILHLLKNESVH</sequence>
<dbReference type="Proteomes" id="UP000004198">
    <property type="component" value="Unassembled WGS sequence"/>
</dbReference>
<keyword evidence="7" id="KW-1185">Reference proteome</keyword>
<dbReference type="InterPro" id="IPR013011">
    <property type="entry name" value="PTS_EIIB_2"/>
</dbReference>
<dbReference type="InterPro" id="IPR003501">
    <property type="entry name" value="PTS_EIIB_2/3"/>
</dbReference>
<dbReference type="SUPFAM" id="SSF55804">
    <property type="entry name" value="Phoshotransferase/anion transport protein"/>
    <property type="match status" value="1"/>
</dbReference>
<dbReference type="GO" id="GO:0008982">
    <property type="term" value="F:protein-N(PI)-phosphohistidine-sugar phosphotransferase activity"/>
    <property type="evidence" value="ECO:0007669"/>
    <property type="project" value="InterPro"/>
</dbReference>
<dbReference type="PROSITE" id="PS51099">
    <property type="entry name" value="PTS_EIIB_TYPE_2"/>
    <property type="match status" value="1"/>
</dbReference>
<dbReference type="PANTHER" id="PTHR30185:SF18">
    <property type="entry name" value="TRANSCRIPTIONAL REGULATOR MTLR"/>
    <property type="match status" value="1"/>
</dbReference>
<feature type="domain" description="PTS EIIA type-2" evidence="4">
    <location>
        <begin position="155"/>
        <end position="305"/>
    </location>
</feature>
<feature type="domain" description="PTS EIIB type-2" evidence="5">
    <location>
        <begin position="23"/>
        <end position="112"/>
    </location>
</feature>
<dbReference type="PROSITE" id="PS51094">
    <property type="entry name" value="PTS_EIIA_TYPE_2"/>
    <property type="match status" value="1"/>
</dbReference>
<keyword evidence="3" id="KW-0804">Transcription</keyword>
<dbReference type="EMBL" id="ACVI01000054">
    <property type="protein sequence ID" value="EET86447.1"/>
    <property type="molecule type" value="Genomic_DNA"/>
</dbReference>
<organism evidence="6 7">
    <name type="scientific">Clostridium carboxidivorans P7</name>
    <dbReference type="NCBI Taxonomy" id="536227"/>
    <lineage>
        <taxon>Bacteria</taxon>
        <taxon>Bacillati</taxon>
        <taxon>Bacillota</taxon>
        <taxon>Clostridia</taxon>
        <taxon>Eubacteriales</taxon>
        <taxon>Clostridiaceae</taxon>
        <taxon>Clostridium</taxon>
    </lineage>
</organism>
<evidence type="ECO:0000259" key="4">
    <source>
        <dbReference type="PROSITE" id="PS51094"/>
    </source>
</evidence>
<name>C6PWH0_9CLOT</name>
<dbReference type="eggNOG" id="COG3711">
    <property type="taxonomic scope" value="Bacteria"/>
</dbReference>
<protein>
    <submittedName>
        <fullName evidence="6">Putative PTS IIA-like nitrogen-regulatory protein PtsN</fullName>
    </submittedName>
</protein>
<dbReference type="InterPro" id="IPR016152">
    <property type="entry name" value="PTrfase/Anion_transptr"/>
</dbReference>
<evidence type="ECO:0000256" key="1">
    <source>
        <dbReference type="ARBA" id="ARBA00022679"/>
    </source>
</evidence>
<evidence type="ECO:0000313" key="7">
    <source>
        <dbReference type="Proteomes" id="UP000004198"/>
    </source>
</evidence>
<accession>C6PWH0</accession>
<dbReference type="Pfam" id="PF02302">
    <property type="entry name" value="PTS_IIB"/>
    <property type="match status" value="1"/>
</dbReference>
<dbReference type="STRING" id="536227.Ccar_06570"/>
<reference evidence="6 7" key="1">
    <citation type="submission" date="2009-06" db="EMBL/GenBank/DDBJ databases">
        <title>The draft genome of Clostridium carboxidivorans P7.</title>
        <authorList>
            <consortium name="US DOE Joint Genome Institute (JGI-PGF)"/>
            <person name="Lucas S."/>
            <person name="Copeland A."/>
            <person name="Lapidus A."/>
            <person name="Glavina del Rio T."/>
            <person name="Tice H."/>
            <person name="Bruce D."/>
            <person name="Goodwin L."/>
            <person name="Pitluck S."/>
            <person name="Larimer F."/>
            <person name="Land M.L."/>
            <person name="Hauser L."/>
            <person name="Hemme C.L."/>
        </authorList>
    </citation>
    <scope>NUCLEOTIDE SEQUENCE [LARGE SCALE GENOMIC DNA]</scope>
    <source>
        <strain evidence="6 7">P7</strain>
    </source>
</reference>
<keyword evidence="1" id="KW-0808">Transferase</keyword>
<dbReference type="PATRIC" id="fig|536227.13.peg.1384"/>
<dbReference type="InterPro" id="IPR036095">
    <property type="entry name" value="PTS_EIIB-like_sf"/>
</dbReference>
<keyword evidence="2" id="KW-0805">Transcription regulation</keyword>
<dbReference type="Gene3D" id="3.40.930.10">
    <property type="entry name" value="Mannitol-specific EII, Chain A"/>
    <property type="match status" value="1"/>
</dbReference>
<evidence type="ECO:0000256" key="2">
    <source>
        <dbReference type="ARBA" id="ARBA00023015"/>
    </source>
</evidence>
<dbReference type="AlphaFoldDB" id="C6PWH0"/>
<dbReference type="GO" id="GO:0009401">
    <property type="term" value="P:phosphoenolpyruvate-dependent sugar phosphotransferase system"/>
    <property type="evidence" value="ECO:0007669"/>
    <property type="project" value="InterPro"/>
</dbReference>
<dbReference type="Gene3D" id="3.40.50.2300">
    <property type="match status" value="1"/>
</dbReference>
<evidence type="ECO:0000256" key="3">
    <source>
        <dbReference type="ARBA" id="ARBA00023163"/>
    </source>
</evidence>
<dbReference type="InterPro" id="IPR002178">
    <property type="entry name" value="PTS_EIIA_type-2_dom"/>
</dbReference>
<gene>
    <name evidence="6" type="ORF">CcarbDRAFT_3137</name>
</gene>
<dbReference type="SUPFAM" id="SSF52794">
    <property type="entry name" value="PTS system IIB component-like"/>
    <property type="match status" value="1"/>
</dbReference>
<dbReference type="RefSeq" id="WP_007062022.1">
    <property type="nucleotide sequence ID" value="NZ_GG770700.1"/>
</dbReference>
<dbReference type="eggNOG" id="COG1762">
    <property type="taxonomic scope" value="Bacteria"/>
</dbReference>
<dbReference type="Pfam" id="PF00359">
    <property type="entry name" value="PTS_EIIA_2"/>
    <property type="match status" value="1"/>
</dbReference>
<dbReference type="CDD" id="cd05568">
    <property type="entry name" value="PTS_IIB_bgl_like"/>
    <property type="match status" value="1"/>
</dbReference>
<dbReference type="KEGG" id="cck:Ccar_06570"/>
<proteinExistence type="predicted"/>
<dbReference type="PANTHER" id="PTHR30185">
    <property type="entry name" value="CRYPTIC BETA-GLUCOSIDE BGL OPERON ANTITERMINATOR"/>
    <property type="match status" value="1"/>
</dbReference>